<organism evidence="2 3">
    <name type="scientific">Comamonas avium</name>
    <dbReference type="NCBI Taxonomy" id="2762231"/>
    <lineage>
        <taxon>Bacteria</taxon>
        <taxon>Pseudomonadati</taxon>
        <taxon>Pseudomonadota</taxon>
        <taxon>Betaproteobacteria</taxon>
        <taxon>Burkholderiales</taxon>
        <taxon>Comamonadaceae</taxon>
        <taxon>Comamonas</taxon>
    </lineage>
</organism>
<dbReference type="EMBL" id="JACSQK010000011">
    <property type="protein sequence ID" value="MBD7962321.1"/>
    <property type="molecule type" value="Genomic_DNA"/>
</dbReference>
<gene>
    <name evidence="2" type="ORF">H9646_17775</name>
</gene>
<dbReference type="Proteomes" id="UP000634919">
    <property type="component" value="Unassembled WGS sequence"/>
</dbReference>
<reference evidence="2 3" key="1">
    <citation type="submission" date="2020-08" db="EMBL/GenBank/DDBJ databases">
        <title>A Genomic Blueprint of the Chicken Gut Microbiome.</title>
        <authorList>
            <person name="Gilroy R."/>
            <person name="Ravi A."/>
            <person name="Getino M."/>
            <person name="Pursley I."/>
            <person name="Horton D.L."/>
            <person name="Alikhan N.-F."/>
            <person name="Baker D."/>
            <person name="Gharbi K."/>
            <person name="Hall N."/>
            <person name="Watson M."/>
            <person name="Adriaenssens E.M."/>
            <person name="Foster-Nyarko E."/>
            <person name="Jarju S."/>
            <person name="Secka A."/>
            <person name="Antonio M."/>
            <person name="Oren A."/>
            <person name="Chaudhuri R."/>
            <person name="La Ragione R.M."/>
            <person name="Hildebrand F."/>
            <person name="Pallen M.J."/>
        </authorList>
    </citation>
    <scope>NUCLEOTIDE SEQUENCE [LARGE SCALE GENOMIC DNA]</scope>
    <source>
        <strain evidence="2 3">Sa2CVA6</strain>
    </source>
</reference>
<comment type="caution">
    <text evidence="2">The sequence shown here is derived from an EMBL/GenBank/DDBJ whole genome shotgun (WGS) entry which is preliminary data.</text>
</comment>
<name>A0ABR8SFQ6_9BURK</name>
<evidence type="ECO:0000313" key="2">
    <source>
        <dbReference type="EMBL" id="MBD7962321.1"/>
    </source>
</evidence>
<keyword evidence="3" id="KW-1185">Reference proteome</keyword>
<protein>
    <submittedName>
        <fullName evidence="2">Uncharacterized protein</fullName>
    </submittedName>
</protein>
<dbReference type="RefSeq" id="WP_191724731.1">
    <property type="nucleotide sequence ID" value="NZ_JACSQK010000011.1"/>
</dbReference>
<sequence>MTADHQKPTPTAFDPKDAKPGANPNVPSDLNDPRNPKSPHPAEPTEQQNRVIKQPRKE</sequence>
<evidence type="ECO:0000256" key="1">
    <source>
        <dbReference type="SAM" id="MobiDB-lite"/>
    </source>
</evidence>
<feature type="region of interest" description="Disordered" evidence="1">
    <location>
        <begin position="1"/>
        <end position="58"/>
    </location>
</feature>
<evidence type="ECO:0000313" key="3">
    <source>
        <dbReference type="Proteomes" id="UP000634919"/>
    </source>
</evidence>
<proteinExistence type="predicted"/>
<accession>A0ABR8SFQ6</accession>